<keyword evidence="6 11" id="KW-0812">Transmembrane</keyword>
<dbReference type="PANTHER" id="PTHR11101:SF65">
    <property type="entry name" value="LOW-AFFINITY INORGANIC PHOSPHATE TRANSPORTER PITA-RELATED"/>
    <property type="match status" value="1"/>
</dbReference>
<evidence type="ECO:0000256" key="3">
    <source>
        <dbReference type="ARBA" id="ARBA00022448"/>
    </source>
</evidence>
<dbReference type="PANTHER" id="PTHR11101">
    <property type="entry name" value="PHOSPHATE TRANSPORTER"/>
    <property type="match status" value="1"/>
</dbReference>
<dbReference type="EMBL" id="JACEFB010000012">
    <property type="protein sequence ID" value="MBA2227282.1"/>
    <property type="molecule type" value="Genomic_DNA"/>
</dbReference>
<evidence type="ECO:0000256" key="10">
    <source>
        <dbReference type="ARBA" id="ARBA00047348"/>
    </source>
</evidence>
<dbReference type="GO" id="GO:0035435">
    <property type="term" value="P:phosphate ion transmembrane transport"/>
    <property type="evidence" value="ECO:0007669"/>
    <property type="project" value="TreeGrafter"/>
</dbReference>
<evidence type="ECO:0000313" key="13">
    <source>
        <dbReference type="Proteomes" id="UP000542342"/>
    </source>
</evidence>
<evidence type="ECO:0000256" key="9">
    <source>
        <dbReference type="ARBA" id="ARBA00023136"/>
    </source>
</evidence>
<feature type="transmembrane region" description="Helical" evidence="11">
    <location>
        <begin position="224"/>
        <end position="242"/>
    </location>
</feature>
<evidence type="ECO:0000256" key="1">
    <source>
        <dbReference type="ARBA" id="ARBA00004651"/>
    </source>
</evidence>
<feature type="transmembrane region" description="Helical" evidence="11">
    <location>
        <begin position="56"/>
        <end position="82"/>
    </location>
</feature>
<dbReference type="InterPro" id="IPR001204">
    <property type="entry name" value="Phos_transporter"/>
</dbReference>
<feature type="transmembrane region" description="Helical" evidence="11">
    <location>
        <begin position="389"/>
        <end position="416"/>
    </location>
</feature>
<dbReference type="GO" id="GO:0005886">
    <property type="term" value="C:plasma membrane"/>
    <property type="evidence" value="ECO:0007669"/>
    <property type="project" value="UniProtKB-SubCell"/>
</dbReference>
<keyword evidence="5 11" id="KW-0592">Phosphate transport</keyword>
<feature type="transmembrane region" description="Helical" evidence="11">
    <location>
        <begin position="158"/>
        <end position="179"/>
    </location>
</feature>
<dbReference type="AlphaFoldDB" id="A0A7V8VG37"/>
<evidence type="ECO:0000256" key="11">
    <source>
        <dbReference type="RuleBase" id="RU363058"/>
    </source>
</evidence>
<keyword evidence="4" id="KW-1003">Cell membrane</keyword>
<protein>
    <recommendedName>
        <fullName evidence="11">Phosphate transporter</fullName>
    </recommendedName>
</protein>
<feature type="transmembrane region" description="Helical" evidence="11">
    <location>
        <begin position="348"/>
        <end position="368"/>
    </location>
</feature>
<proteinExistence type="inferred from homology"/>
<keyword evidence="9 11" id="KW-0472">Membrane</keyword>
<evidence type="ECO:0000256" key="7">
    <source>
        <dbReference type="ARBA" id="ARBA00022847"/>
    </source>
</evidence>
<evidence type="ECO:0000313" key="12">
    <source>
        <dbReference type="EMBL" id="MBA2227282.1"/>
    </source>
</evidence>
<gene>
    <name evidence="12" type="ORF">H0921_14055</name>
</gene>
<feature type="transmembrane region" description="Helical" evidence="11">
    <location>
        <begin position="436"/>
        <end position="460"/>
    </location>
</feature>
<feature type="transmembrane region" description="Helical" evidence="11">
    <location>
        <begin position="123"/>
        <end position="146"/>
    </location>
</feature>
<evidence type="ECO:0000256" key="2">
    <source>
        <dbReference type="ARBA" id="ARBA00005342"/>
    </source>
</evidence>
<organism evidence="12 13">
    <name type="scientific">Thermogemmata fonticola</name>
    <dbReference type="NCBI Taxonomy" id="2755323"/>
    <lineage>
        <taxon>Bacteria</taxon>
        <taxon>Pseudomonadati</taxon>
        <taxon>Planctomycetota</taxon>
        <taxon>Planctomycetia</taxon>
        <taxon>Gemmatales</taxon>
        <taxon>Gemmataceae</taxon>
        <taxon>Thermogemmata</taxon>
    </lineage>
</organism>
<comment type="catalytic activity">
    <reaction evidence="10">
        <text>phosphate(in) + H(+)(in) = phosphate(out) + H(+)(out)</text>
        <dbReference type="Rhea" id="RHEA:29939"/>
        <dbReference type="ChEBI" id="CHEBI:15378"/>
        <dbReference type="ChEBI" id="CHEBI:43474"/>
    </reaction>
</comment>
<dbReference type="GO" id="GO:0005315">
    <property type="term" value="F:phosphate transmembrane transporter activity"/>
    <property type="evidence" value="ECO:0007669"/>
    <property type="project" value="InterPro"/>
</dbReference>
<comment type="caution">
    <text evidence="12">The sequence shown here is derived from an EMBL/GenBank/DDBJ whole genome shotgun (WGS) entry which is preliminary data.</text>
</comment>
<name>A0A7V8VG37_9BACT</name>
<comment type="similarity">
    <text evidence="2">Belongs to the inorganic phosphate transporter (PiT) (TC 2.A.20) family. Pit subfamily.</text>
</comment>
<sequence>MSFLEAISSLPVGPLLLLFVALATAFAFEFINGFHDTANAVTTVIYSRSLPPLAAVIYSGFLNFLGVLLGGTAVAFSIVNLLPVDLLVDARSGAALVMVLSLLLAGVMWNLGTWYIGLPVSSSHTLIGSILGVGMANSLWVGQGLAGVNWQECLKVGLALLISPLLGFLLAGLLLLLLKATVRSPRLYQPPPDHDRPPGWIRTLLIGTCGGVSFAHGSNDGQKGMGLLLLVLIGFLPLHYALTVTEPQRAPQVREAAQYLRDKLSDQGHELPGPVRQAIDLLERELAEKTSFDELPLDREVRWEVRQSILTISRHLKTLVADPNVSPELRQELEQLRKQKLLPAVEYVPVWVVMGTALALGIGTCIGYRRIVITVAEKIGKQHLAYAQGAAAESVAAATILLAAVTGLPVSTTHVLSSGVAGTMVANRSGVQHQTLIKILTAWAFTLPATMGLAGILFVIGRLITG</sequence>
<keyword evidence="3 11" id="KW-0813">Transport</keyword>
<keyword evidence="7" id="KW-0769">Symport</keyword>
<evidence type="ECO:0000256" key="4">
    <source>
        <dbReference type="ARBA" id="ARBA00022475"/>
    </source>
</evidence>
<keyword evidence="8 11" id="KW-1133">Transmembrane helix</keyword>
<evidence type="ECO:0000256" key="8">
    <source>
        <dbReference type="ARBA" id="ARBA00022989"/>
    </source>
</evidence>
<dbReference type="GO" id="GO:0015293">
    <property type="term" value="F:symporter activity"/>
    <property type="evidence" value="ECO:0007669"/>
    <property type="project" value="UniProtKB-KW"/>
</dbReference>
<reference evidence="12 13" key="1">
    <citation type="submission" date="2020-07" db="EMBL/GenBank/DDBJ databases">
        <title>Thermogemmata thermophila gen. nov., sp. nov., a novel moderate thermophilic planctomycete from a Kamchatka hot spring.</title>
        <authorList>
            <person name="Elcheninov A.G."/>
            <person name="Podosokorskaya O.A."/>
            <person name="Kovaleva O.L."/>
            <person name="Novikov A."/>
            <person name="Bonch-Osmolovskaya E.A."/>
            <person name="Toshchakov S.V."/>
            <person name="Kublanov I.V."/>
        </authorList>
    </citation>
    <scope>NUCLEOTIDE SEQUENCE [LARGE SCALE GENOMIC DNA]</scope>
    <source>
        <strain evidence="12 13">2918</strain>
    </source>
</reference>
<evidence type="ECO:0000256" key="5">
    <source>
        <dbReference type="ARBA" id="ARBA00022592"/>
    </source>
</evidence>
<keyword evidence="13" id="KW-1185">Reference proteome</keyword>
<accession>A0A7V8VG37</accession>
<feature type="transmembrane region" description="Helical" evidence="11">
    <location>
        <begin position="94"/>
        <end position="117"/>
    </location>
</feature>
<dbReference type="RefSeq" id="WP_194539144.1">
    <property type="nucleotide sequence ID" value="NZ_JACEFB010000012.1"/>
</dbReference>
<comment type="subcellular location">
    <subcellularLocation>
        <location evidence="1">Cell membrane</location>
        <topology evidence="1">Multi-pass membrane protein</topology>
    </subcellularLocation>
    <subcellularLocation>
        <location evidence="11">Membrane</location>
        <topology evidence="11">Multi-pass membrane protein</topology>
    </subcellularLocation>
</comment>
<dbReference type="Pfam" id="PF01384">
    <property type="entry name" value="PHO4"/>
    <property type="match status" value="1"/>
</dbReference>
<evidence type="ECO:0000256" key="6">
    <source>
        <dbReference type="ARBA" id="ARBA00022692"/>
    </source>
</evidence>
<dbReference type="Proteomes" id="UP000542342">
    <property type="component" value="Unassembled WGS sequence"/>
</dbReference>